<dbReference type="EC" id="6.1.1.5" evidence="12"/>
<feature type="short sequence motif" description="'KMSKS' region" evidence="12">
    <location>
        <begin position="640"/>
        <end position="644"/>
    </location>
</feature>
<evidence type="ECO:0000256" key="11">
    <source>
        <dbReference type="ARBA" id="ARBA00048359"/>
    </source>
</evidence>
<sequence length="961" mass="107809">MCADTPDYRETVFLPETDFPMRAALPAREPEWLARWERIGIYDRLREKEGRPDFVLHDGPPYANGHLHIGHALNKTIKDIIVRSHQMLGHDSRYVPGWDCHGLPIEWKIEEQYRAAGKDKDQVPVIDFRQECRRFAEGWVDIQRAEFKRLGVYGNWEDPYLTMDFHAESVIAAEFMKLLMNGALYQGSKPVMWSPVEKTALAEAEVEYHDHTSHTIWVRFRPVAGLEDASVVIWTTTPWTIPQNRAVAYGPDIAYGLYRVDTAAENSSAQPGETLILADTLAQSVMTAARVEGFTRLRDVATAEFEGVILRHPYAGVEGGNGEWDYDVPMLPGEHVTDDAGTGFVHTAPSHGDDDYQLGLKFGLPMTYNVMEDGAYRADLPLFAGQQIITPEGKEGPANVSNIKQLAYAGALLAKGKLKHSYPHSWRSKAPVIFRNTPQWFAAIDHRLEDGQGDLGDTIRTRALKSIEELVSFTPATGKNRLHSMIAARPDWVLSRQRAWGVPLTCFTKKGAKPTDPDYLLRNAEVNARIIKAFEEKGADVWYEADFKARVLDGLADPDQYEQVFDVLDVWFDSGSTHAFVLRDRADGTPDGIADVYLEGTDQHRGWFHSSLLQACGTKGRAPYRNVVTHGFTLDEKGMKMSKSVGNTVAPQEVIAEYGADILRLWVAQSDYTADQRIGPKILKGTADSYRRLRNTLRFMLGALKDFSEDERVAPAEMPELERWVLHRLAELDAEVEARYRAFDFQGVFQALFNFCTVDLSAFYFDIRKDALYCDAPDALRRRAARTVLDLLFYRLTTWLAPILVFTMEDVWLARFPSETGSVHLQDFPKTPADWRNPELAAKWDGIRRARRVVTAALELRRTAKEIGASLEAAPVVHVEDSVLLGALQAADFADLCITSDLSLSADPAPAEAFRLPEVPGIGVVFERASGEKCARCWKILPDVGSHAHPGTCKRCNDVLG</sequence>
<dbReference type="InterPro" id="IPR010663">
    <property type="entry name" value="Znf_FPG/IleRS"/>
</dbReference>
<feature type="binding site" evidence="12">
    <location>
        <position position="956"/>
    </location>
    <ligand>
        <name>Zn(2+)</name>
        <dbReference type="ChEBI" id="CHEBI:29105"/>
    </ligand>
</feature>
<feature type="domain" description="Methionyl/Valyl/Leucyl/Isoleucyl-tRNA synthetase anticodon-binding" evidence="15">
    <location>
        <begin position="722"/>
        <end position="872"/>
    </location>
</feature>
<evidence type="ECO:0000256" key="7">
    <source>
        <dbReference type="ARBA" id="ARBA00022840"/>
    </source>
</evidence>
<comment type="cofactor">
    <cofactor evidence="12">
        <name>Zn(2+)</name>
        <dbReference type="ChEBI" id="CHEBI:29105"/>
    </cofactor>
    <text evidence="12">Binds 1 zinc ion per subunit.</text>
</comment>
<dbReference type="Gene3D" id="3.40.50.620">
    <property type="entry name" value="HUPs"/>
    <property type="match status" value="2"/>
</dbReference>
<evidence type="ECO:0000256" key="10">
    <source>
        <dbReference type="ARBA" id="ARBA00025217"/>
    </source>
</evidence>
<feature type="domain" description="Aminoacyl-tRNA synthetase class Ia" evidence="13">
    <location>
        <begin position="32"/>
        <end position="678"/>
    </location>
</feature>
<name>A0A1N7KXX5_9RHOB</name>
<feature type="binding site" evidence="12">
    <location>
        <position position="934"/>
    </location>
    <ligand>
        <name>Zn(2+)</name>
        <dbReference type="ChEBI" id="CHEBI:29105"/>
    </ligand>
</feature>
<organism evidence="16 17">
    <name type="scientific">Phaeovulum vinaykumarii</name>
    <dbReference type="NCBI Taxonomy" id="407234"/>
    <lineage>
        <taxon>Bacteria</taxon>
        <taxon>Pseudomonadati</taxon>
        <taxon>Pseudomonadota</taxon>
        <taxon>Alphaproteobacteria</taxon>
        <taxon>Rhodobacterales</taxon>
        <taxon>Paracoccaceae</taxon>
        <taxon>Phaeovulum</taxon>
    </lineage>
</organism>
<dbReference type="InterPro" id="IPR009008">
    <property type="entry name" value="Val/Leu/Ile-tRNA-synth_edit"/>
</dbReference>
<dbReference type="PROSITE" id="PS00178">
    <property type="entry name" value="AA_TRNA_LIGASE_I"/>
    <property type="match status" value="1"/>
</dbReference>
<gene>
    <name evidence="12" type="primary">ileS</name>
    <name evidence="16" type="ORF">SAMN05421795_102300</name>
</gene>
<evidence type="ECO:0000313" key="16">
    <source>
        <dbReference type="EMBL" id="SIS66492.1"/>
    </source>
</evidence>
<comment type="subcellular location">
    <subcellularLocation>
        <location evidence="12">Cytoplasm</location>
    </subcellularLocation>
</comment>
<dbReference type="Gene3D" id="3.90.740.10">
    <property type="entry name" value="Valyl/Leucyl/Isoleucyl-tRNA synthetase, editing domain"/>
    <property type="match status" value="1"/>
</dbReference>
<dbReference type="GO" id="GO:0006428">
    <property type="term" value="P:isoleucyl-tRNA aminoacylation"/>
    <property type="evidence" value="ECO:0007669"/>
    <property type="project" value="UniProtKB-UniRule"/>
</dbReference>
<feature type="binding site" evidence="12">
    <location>
        <position position="643"/>
    </location>
    <ligand>
        <name>ATP</name>
        <dbReference type="ChEBI" id="CHEBI:30616"/>
    </ligand>
</feature>
<protein>
    <recommendedName>
        <fullName evidence="12">Isoleucine--tRNA ligase</fullName>
        <ecNumber evidence="12">6.1.1.5</ecNumber>
    </recommendedName>
    <alternativeName>
        <fullName evidence="12">Isoleucyl-tRNA synthetase</fullName>
        <shortName evidence="12">IleRS</shortName>
    </alternativeName>
</protein>
<dbReference type="SUPFAM" id="SSF52374">
    <property type="entry name" value="Nucleotidylyl transferase"/>
    <property type="match status" value="1"/>
</dbReference>
<feature type="short sequence motif" description="'HIGH' region" evidence="12">
    <location>
        <begin position="61"/>
        <end position="71"/>
    </location>
</feature>
<comment type="domain">
    <text evidence="12">IleRS has two distinct active sites: one for aminoacylation and one for editing. The misactivated valine is translocated from the active site to the editing site, which sterically excludes the correctly activated isoleucine. The single editing site contains two valyl binding pockets, one specific for each substrate (Val-AMP or Val-tRNA(Ile)).</text>
</comment>
<dbReference type="GO" id="GO:0004822">
    <property type="term" value="F:isoleucine-tRNA ligase activity"/>
    <property type="evidence" value="ECO:0007669"/>
    <property type="project" value="UniProtKB-UniRule"/>
</dbReference>
<dbReference type="InterPro" id="IPR014729">
    <property type="entry name" value="Rossmann-like_a/b/a_fold"/>
</dbReference>
<keyword evidence="17" id="KW-1185">Reference proteome</keyword>
<evidence type="ECO:0000313" key="17">
    <source>
        <dbReference type="Proteomes" id="UP000186098"/>
    </source>
</evidence>
<keyword evidence="7 12" id="KW-0067">ATP-binding</keyword>
<evidence type="ECO:0000256" key="4">
    <source>
        <dbReference type="ARBA" id="ARBA00022723"/>
    </source>
</evidence>
<accession>A0A1N7KXX5</accession>
<dbReference type="SUPFAM" id="SSF50677">
    <property type="entry name" value="ValRS/IleRS/LeuRS editing domain"/>
    <property type="match status" value="1"/>
</dbReference>
<evidence type="ECO:0000256" key="5">
    <source>
        <dbReference type="ARBA" id="ARBA00022741"/>
    </source>
</evidence>
<dbReference type="Pfam" id="PF00133">
    <property type="entry name" value="tRNA-synt_1"/>
    <property type="match status" value="1"/>
</dbReference>
<keyword evidence="2 12" id="KW-0963">Cytoplasm</keyword>
<dbReference type="InterPro" id="IPR002300">
    <property type="entry name" value="aa-tRNA-synth_Ia"/>
</dbReference>
<keyword evidence="8 12" id="KW-0648">Protein biosynthesis</keyword>
<keyword evidence="4 12" id="KW-0479">Metal-binding</keyword>
<dbReference type="EMBL" id="FTOM01000002">
    <property type="protein sequence ID" value="SIS66492.1"/>
    <property type="molecule type" value="Genomic_DNA"/>
</dbReference>
<dbReference type="Proteomes" id="UP000186098">
    <property type="component" value="Unassembled WGS sequence"/>
</dbReference>
<dbReference type="InterPro" id="IPR009080">
    <property type="entry name" value="tRNAsynth_Ia_anticodon-bd"/>
</dbReference>
<evidence type="ECO:0000256" key="6">
    <source>
        <dbReference type="ARBA" id="ARBA00022833"/>
    </source>
</evidence>
<reference evidence="17" key="1">
    <citation type="submission" date="2017-01" db="EMBL/GenBank/DDBJ databases">
        <authorList>
            <person name="Varghese N."/>
            <person name="Submissions S."/>
        </authorList>
    </citation>
    <scope>NUCLEOTIDE SEQUENCE [LARGE SCALE GENOMIC DNA]</scope>
    <source>
        <strain evidence="17">DSM 18714</strain>
    </source>
</reference>
<keyword evidence="5 12" id="KW-0547">Nucleotide-binding</keyword>
<dbReference type="InterPro" id="IPR002301">
    <property type="entry name" value="Ile-tRNA-ligase"/>
</dbReference>
<dbReference type="Gene3D" id="1.10.730.20">
    <property type="match status" value="1"/>
</dbReference>
<evidence type="ECO:0000259" key="13">
    <source>
        <dbReference type="Pfam" id="PF00133"/>
    </source>
</evidence>
<feature type="domain" description="Zinc finger FPG/IleRS-type" evidence="14">
    <location>
        <begin position="931"/>
        <end position="956"/>
    </location>
</feature>
<dbReference type="GO" id="GO:0008270">
    <property type="term" value="F:zinc ion binding"/>
    <property type="evidence" value="ECO:0007669"/>
    <property type="project" value="UniProtKB-UniRule"/>
</dbReference>
<keyword evidence="9 12" id="KW-0030">Aminoacyl-tRNA synthetase</keyword>
<dbReference type="OrthoDB" id="9810365at2"/>
<comment type="subunit">
    <text evidence="12">Monomer.</text>
</comment>
<evidence type="ECO:0000259" key="14">
    <source>
        <dbReference type="Pfam" id="PF06827"/>
    </source>
</evidence>
<evidence type="ECO:0000256" key="1">
    <source>
        <dbReference type="ARBA" id="ARBA00006887"/>
    </source>
</evidence>
<feature type="binding site" evidence="12">
    <location>
        <position position="953"/>
    </location>
    <ligand>
        <name>Zn(2+)</name>
        <dbReference type="ChEBI" id="CHEBI:29105"/>
    </ligand>
</feature>
<dbReference type="Pfam" id="PF08264">
    <property type="entry name" value="Anticodon_1"/>
    <property type="match status" value="1"/>
</dbReference>
<evidence type="ECO:0000256" key="3">
    <source>
        <dbReference type="ARBA" id="ARBA00022598"/>
    </source>
</evidence>
<feature type="binding site" evidence="12">
    <location>
        <position position="937"/>
    </location>
    <ligand>
        <name>Zn(2+)</name>
        <dbReference type="ChEBI" id="CHEBI:29105"/>
    </ligand>
</feature>
<comment type="catalytic activity">
    <reaction evidence="11 12">
        <text>tRNA(Ile) + L-isoleucine + ATP = L-isoleucyl-tRNA(Ile) + AMP + diphosphate</text>
        <dbReference type="Rhea" id="RHEA:11060"/>
        <dbReference type="Rhea" id="RHEA-COMP:9666"/>
        <dbReference type="Rhea" id="RHEA-COMP:9695"/>
        <dbReference type="ChEBI" id="CHEBI:30616"/>
        <dbReference type="ChEBI" id="CHEBI:33019"/>
        <dbReference type="ChEBI" id="CHEBI:58045"/>
        <dbReference type="ChEBI" id="CHEBI:78442"/>
        <dbReference type="ChEBI" id="CHEBI:78528"/>
        <dbReference type="ChEBI" id="CHEBI:456215"/>
        <dbReference type="EC" id="6.1.1.5"/>
    </reaction>
</comment>
<dbReference type="FunFam" id="3.40.50.620:FF:000042">
    <property type="entry name" value="Isoleucine--tRNA ligase"/>
    <property type="match status" value="1"/>
</dbReference>
<dbReference type="Pfam" id="PF06827">
    <property type="entry name" value="zf-FPG_IleRS"/>
    <property type="match status" value="1"/>
</dbReference>
<dbReference type="InterPro" id="IPR001412">
    <property type="entry name" value="aa-tRNA-synth_I_CS"/>
</dbReference>
<dbReference type="InterPro" id="IPR013155">
    <property type="entry name" value="M/V/L/I-tRNA-synth_anticd-bd"/>
</dbReference>
<evidence type="ECO:0000256" key="9">
    <source>
        <dbReference type="ARBA" id="ARBA00023146"/>
    </source>
</evidence>
<dbReference type="AlphaFoldDB" id="A0A1N7KXX5"/>
<comment type="similarity">
    <text evidence="1 12">Belongs to the class-I aminoacyl-tRNA synthetase family. IleS type 1 subfamily.</text>
</comment>
<comment type="function">
    <text evidence="10 12">Catalyzes the attachment of isoleucine to tRNA(Ile). As IleRS can inadvertently accommodate and process structurally similar amino acids such as valine, to avoid such errors it has two additional distinct tRNA(Ile)-dependent editing activities. One activity is designated as 'pretransfer' editing and involves the hydrolysis of activated Val-AMP. The other activity is designated 'posttransfer' editing and involves deacylation of mischarged Val-tRNA(Ile).</text>
</comment>
<dbReference type="InterPro" id="IPR023585">
    <property type="entry name" value="Ile-tRNA-ligase_type1"/>
</dbReference>
<dbReference type="PRINTS" id="PR00984">
    <property type="entry name" value="TRNASYNTHILE"/>
</dbReference>
<dbReference type="STRING" id="407234.SAMN05421795_102300"/>
<dbReference type="SUPFAM" id="SSF47323">
    <property type="entry name" value="Anticodon-binding domain of a subclass of class I aminoacyl-tRNA synthetases"/>
    <property type="match status" value="1"/>
</dbReference>
<dbReference type="PANTHER" id="PTHR42765:SF1">
    <property type="entry name" value="ISOLEUCINE--TRNA LIGASE, MITOCHONDRIAL"/>
    <property type="match status" value="1"/>
</dbReference>
<dbReference type="InterPro" id="IPR050081">
    <property type="entry name" value="Ile-tRNA_ligase"/>
</dbReference>
<dbReference type="InterPro" id="IPR033708">
    <property type="entry name" value="Anticodon_Ile_BEm"/>
</dbReference>
<evidence type="ECO:0000256" key="12">
    <source>
        <dbReference type="HAMAP-Rule" id="MF_02002"/>
    </source>
</evidence>
<dbReference type="NCBIfam" id="TIGR00392">
    <property type="entry name" value="ileS"/>
    <property type="match status" value="1"/>
</dbReference>
<dbReference type="HAMAP" id="MF_02002">
    <property type="entry name" value="Ile_tRNA_synth_type1"/>
    <property type="match status" value="1"/>
</dbReference>
<dbReference type="GO" id="GO:0000049">
    <property type="term" value="F:tRNA binding"/>
    <property type="evidence" value="ECO:0007669"/>
    <property type="project" value="InterPro"/>
</dbReference>
<dbReference type="GO" id="GO:0005524">
    <property type="term" value="F:ATP binding"/>
    <property type="evidence" value="ECO:0007669"/>
    <property type="project" value="UniProtKB-UniRule"/>
</dbReference>
<keyword evidence="6 12" id="KW-0862">Zinc</keyword>
<evidence type="ECO:0000259" key="15">
    <source>
        <dbReference type="Pfam" id="PF08264"/>
    </source>
</evidence>
<evidence type="ECO:0000256" key="2">
    <source>
        <dbReference type="ARBA" id="ARBA00022490"/>
    </source>
</evidence>
<dbReference type="GO" id="GO:0005829">
    <property type="term" value="C:cytosol"/>
    <property type="evidence" value="ECO:0007669"/>
    <property type="project" value="TreeGrafter"/>
</dbReference>
<feature type="binding site" evidence="12">
    <location>
        <position position="599"/>
    </location>
    <ligand>
        <name>L-isoleucyl-5'-AMP</name>
        <dbReference type="ChEBI" id="CHEBI:178002"/>
    </ligand>
</feature>
<dbReference type="RefSeq" id="WP_076364001.1">
    <property type="nucleotide sequence ID" value="NZ_FTOM01000002.1"/>
</dbReference>
<keyword evidence="3 12" id="KW-0436">Ligase</keyword>
<evidence type="ECO:0000256" key="8">
    <source>
        <dbReference type="ARBA" id="ARBA00022917"/>
    </source>
</evidence>
<dbReference type="CDD" id="cd07960">
    <property type="entry name" value="Anticodon_Ia_Ile_BEm"/>
    <property type="match status" value="1"/>
</dbReference>
<dbReference type="PANTHER" id="PTHR42765">
    <property type="entry name" value="SOLEUCYL-TRNA SYNTHETASE"/>
    <property type="match status" value="1"/>
</dbReference>
<proteinExistence type="inferred from homology"/>
<dbReference type="GO" id="GO:0002161">
    <property type="term" value="F:aminoacyl-tRNA deacylase activity"/>
    <property type="evidence" value="ECO:0007669"/>
    <property type="project" value="InterPro"/>
</dbReference>